<comment type="caution">
    <text evidence="1">The sequence shown here is derived from an EMBL/GenBank/DDBJ whole genome shotgun (WGS) entry which is preliminary data.</text>
</comment>
<dbReference type="EMBL" id="CAKOFQ010007359">
    <property type="protein sequence ID" value="CAH1999195.1"/>
    <property type="molecule type" value="Genomic_DNA"/>
</dbReference>
<organism evidence="1 2">
    <name type="scientific">Acanthoscelides obtectus</name>
    <name type="common">Bean weevil</name>
    <name type="synonym">Bruchus obtectus</name>
    <dbReference type="NCBI Taxonomy" id="200917"/>
    <lineage>
        <taxon>Eukaryota</taxon>
        <taxon>Metazoa</taxon>
        <taxon>Ecdysozoa</taxon>
        <taxon>Arthropoda</taxon>
        <taxon>Hexapoda</taxon>
        <taxon>Insecta</taxon>
        <taxon>Pterygota</taxon>
        <taxon>Neoptera</taxon>
        <taxon>Endopterygota</taxon>
        <taxon>Coleoptera</taxon>
        <taxon>Polyphaga</taxon>
        <taxon>Cucujiformia</taxon>
        <taxon>Chrysomeloidea</taxon>
        <taxon>Chrysomelidae</taxon>
        <taxon>Bruchinae</taxon>
        <taxon>Bruchini</taxon>
        <taxon>Acanthoscelides</taxon>
    </lineage>
</organism>
<dbReference type="AlphaFoldDB" id="A0A9P0LQW3"/>
<keyword evidence="2" id="KW-1185">Reference proteome</keyword>
<accession>A0A9P0LQW3</accession>
<proteinExistence type="predicted"/>
<dbReference type="OrthoDB" id="6602337at2759"/>
<evidence type="ECO:0000313" key="2">
    <source>
        <dbReference type="Proteomes" id="UP001152888"/>
    </source>
</evidence>
<dbReference type="Proteomes" id="UP001152888">
    <property type="component" value="Unassembled WGS sequence"/>
</dbReference>
<protein>
    <submittedName>
        <fullName evidence="1">Uncharacterized protein</fullName>
    </submittedName>
</protein>
<name>A0A9P0LQW3_ACAOB</name>
<gene>
    <name evidence="1" type="ORF">ACAOBT_LOCUS24845</name>
</gene>
<reference evidence="1" key="1">
    <citation type="submission" date="2022-03" db="EMBL/GenBank/DDBJ databases">
        <authorList>
            <person name="Sayadi A."/>
        </authorList>
    </citation>
    <scope>NUCLEOTIDE SEQUENCE</scope>
</reference>
<sequence length="55" mass="6526">MAAGERRDFFTFKSKLHDVYMKHIVMIKGLLFLTPQRLYLGDTEFYQTDPSLNIK</sequence>
<evidence type="ECO:0000313" key="1">
    <source>
        <dbReference type="EMBL" id="CAH1999195.1"/>
    </source>
</evidence>